<dbReference type="AlphaFoldDB" id="A0AAV7YYP4"/>
<evidence type="ECO:0000313" key="4">
    <source>
        <dbReference type="Proteomes" id="UP001146793"/>
    </source>
</evidence>
<feature type="compositionally biased region" description="Polar residues" evidence="2">
    <location>
        <begin position="35"/>
        <end position="51"/>
    </location>
</feature>
<name>A0AAV7YYP4_9EUKA</name>
<feature type="region of interest" description="Disordered" evidence="2">
    <location>
        <begin position="22"/>
        <end position="51"/>
    </location>
</feature>
<evidence type="ECO:0000313" key="3">
    <source>
        <dbReference type="EMBL" id="KAJ3434933.1"/>
    </source>
</evidence>
<keyword evidence="1" id="KW-0175">Coiled coil</keyword>
<sequence length="161" mass="19627">MSGLRFSFRRKTVNMKYDFKENSKNSLVPPPRRNTIFSTGSFPHNEEQSLQDPKTLKKLLKKIKEKESFVKKQEEEMEKLSLELQNKQQNLNELQTKLNLKQKDIKEKEKQLQKEQEMFRIARIKTQKERDNFYKFKEQKKGEMKWKIIQSLQNKNYFDFD</sequence>
<evidence type="ECO:0000256" key="1">
    <source>
        <dbReference type="SAM" id="Coils"/>
    </source>
</evidence>
<accession>A0AAV7YYP4</accession>
<dbReference type="Proteomes" id="UP001146793">
    <property type="component" value="Unassembled WGS sequence"/>
</dbReference>
<feature type="coiled-coil region" evidence="1">
    <location>
        <begin position="56"/>
        <end position="125"/>
    </location>
</feature>
<reference evidence="3" key="1">
    <citation type="submission" date="2022-08" db="EMBL/GenBank/DDBJ databases">
        <title>Novel sulphate-reducing endosymbionts in the free-living metamonad Anaeramoeba.</title>
        <authorList>
            <person name="Jerlstrom-Hultqvist J."/>
            <person name="Cepicka I."/>
            <person name="Gallot-Lavallee L."/>
            <person name="Salas-Leiva D."/>
            <person name="Curtis B.A."/>
            <person name="Zahonova K."/>
            <person name="Pipaliya S."/>
            <person name="Dacks J."/>
            <person name="Roger A.J."/>
        </authorList>
    </citation>
    <scope>NUCLEOTIDE SEQUENCE</scope>
    <source>
        <strain evidence="3">Busselton2</strain>
    </source>
</reference>
<dbReference type="EMBL" id="JANTQA010000042">
    <property type="protein sequence ID" value="KAJ3434933.1"/>
    <property type="molecule type" value="Genomic_DNA"/>
</dbReference>
<gene>
    <name evidence="3" type="ORF">M0812_02060</name>
</gene>
<protein>
    <submittedName>
        <fullName evidence="3">Kinetochore scaffold</fullName>
    </submittedName>
</protein>
<evidence type="ECO:0000256" key="2">
    <source>
        <dbReference type="SAM" id="MobiDB-lite"/>
    </source>
</evidence>
<organism evidence="3 4">
    <name type="scientific">Anaeramoeba flamelloides</name>
    <dbReference type="NCBI Taxonomy" id="1746091"/>
    <lineage>
        <taxon>Eukaryota</taxon>
        <taxon>Metamonada</taxon>
        <taxon>Anaeramoebidae</taxon>
        <taxon>Anaeramoeba</taxon>
    </lineage>
</organism>
<comment type="caution">
    <text evidence="3">The sequence shown here is derived from an EMBL/GenBank/DDBJ whole genome shotgun (WGS) entry which is preliminary data.</text>
</comment>
<proteinExistence type="predicted"/>